<dbReference type="EMBL" id="MW660363">
    <property type="protein sequence ID" value="QWM97169.1"/>
    <property type="molecule type" value="Genomic_DNA"/>
</dbReference>
<evidence type="ECO:0008006" key="2">
    <source>
        <dbReference type="Google" id="ProtNLM"/>
    </source>
</evidence>
<dbReference type="PROSITE" id="PS00116">
    <property type="entry name" value="DNA_POLYMERASE_B"/>
    <property type="match status" value="1"/>
</dbReference>
<dbReference type="GO" id="GO:0000166">
    <property type="term" value="F:nucleotide binding"/>
    <property type="evidence" value="ECO:0007669"/>
    <property type="project" value="InterPro"/>
</dbReference>
<sequence length="273" mass="32566">MNSLYGRFGMDQYLVNNIVIDKDETLIEELYSKAEVEDIIELDNKLLIQYLPKEFKSYSYQENLELDISVAIASSVTAYSRILMAKFKNNPNYNLHYTDTDSLYINFNNEFYKENFEKEFVDPLKLGYLKIENLKINGEIKTYERFYFLGPKFYVAIFNNEIDFANKTKIRGLQKAYRSMIDENKIKSLLEYNRKAITIETMKWFKDISESKIFLESRPYDLDISINKRSLIYKYNSAEDIQLINTFPLIMKNNKIEYKGEYFIKDGKMYKEI</sequence>
<organism evidence="1">
    <name type="scientific">Tylopilus plumbeoviolaceoides</name>
    <dbReference type="NCBI Taxonomy" id="374766"/>
    <lineage>
        <taxon>Eukaryota</taxon>
        <taxon>Fungi</taxon>
        <taxon>Dikarya</taxon>
        <taxon>Basidiomycota</taxon>
        <taxon>Agaricomycotina</taxon>
        <taxon>Agaricomycetes</taxon>
        <taxon>Agaricomycetidae</taxon>
        <taxon>Boletales</taxon>
        <taxon>Boletineae</taxon>
        <taxon>Boletaceae</taxon>
        <taxon>Boletoideae</taxon>
        <taxon>Tylopilus</taxon>
    </lineage>
</organism>
<gene>
    <name evidence="1" type="primary">orf291</name>
</gene>
<dbReference type="InterPro" id="IPR017964">
    <property type="entry name" value="DNA-dir_DNA_pol_B_CS"/>
</dbReference>
<dbReference type="RefSeq" id="YP_010137130.1">
    <property type="nucleotide sequence ID" value="NC_056835.1"/>
</dbReference>
<proteinExistence type="predicted"/>
<protein>
    <recommendedName>
        <fullName evidence="2">DNA-directed DNA polymerase</fullName>
    </recommendedName>
</protein>
<dbReference type="InterPro" id="IPR023211">
    <property type="entry name" value="DNA_pol_palm_dom_sf"/>
</dbReference>
<name>A0A8F1BBF6_9AGAM</name>
<keyword evidence="1" id="KW-0496">Mitochondrion</keyword>
<dbReference type="Gene3D" id="3.90.1600.10">
    <property type="entry name" value="Palm domain of DNA polymerase"/>
    <property type="match status" value="1"/>
</dbReference>
<dbReference type="AlphaFoldDB" id="A0A8F1BBF6"/>
<dbReference type="GeneID" id="67128608"/>
<dbReference type="GO" id="GO:0003676">
    <property type="term" value="F:nucleic acid binding"/>
    <property type="evidence" value="ECO:0007669"/>
    <property type="project" value="InterPro"/>
</dbReference>
<reference evidence="1" key="1">
    <citation type="submission" date="2021-02" db="EMBL/GenBank/DDBJ databases">
        <title>The Complete Mitochondrion Genome Sequence and Annotation of Tylopilus plumbeoviolaceoides.</title>
        <authorList>
            <person name="Song W.W."/>
            <person name="Shi C.C."/>
            <person name="Lu Y.Y."/>
        </authorList>
    </citation>
    <scope>NUCLEOTIDE SEQUENCE</scope>
</reference>
<geneLocation type="mitochondrion" evidence="1"/>
<evidence type="ECO:0000313" key="1">
    <source>
        <dbReference type="EMBL" id="QWM97169.1"/>
    </source>
</evidence>
<accession>A0A8F1BBF6</accession>
<dbReference type="SUPFAM" id="SSF56672">
    <property type="entry name" value="DNA/RNA polymerases"/>
    <property type="match status" value="1"/>
</dbReference>
<dbReference type="InterPro" id="IPR043502">
    <property type="entry name" value="DNA/RNA_pol_sf"/>
</dbReference>